<evidence type="ECO:0000313" key="1">
    <source>
        <dbReference type="EMBL" id="CAB4709505.1"/>
    </source>
</evidence>
<gene>
    <name evidence="1" type="ORF">UFOPK2423_01649</name>
</gene>
<reference evidence="1" key="1">
    <citation type="submission" date="2020-05" db="EMBL/GenBank/DDBJ databases">
        <authorList>
            <person name="Chiriac C."/>
            <person name="Salcher M."/>
            <person name="Ghai R."/>
            <person name="Kavagutti S V."/>
        </authorList>
    </citation>
    <scope>NUCLEOTIDE SEQUENCE</scope>
</reference>
<sequence>MWIGETTPCTGVPTLTLNGTASAGAYFAASLGVNKPPSTAAPGAAGTQAHLAVKGVSVVVATASQPLMTSPPTVNFTTPGAVAVPVIVAGSRPKTPLPPEMVSLVASAACAGAAPTITPSASARVPTTRPEMDFFIVYLLC</sequence>
<organism evidence="1">
    <name type="scientific">freshwater metagenome</name>
    <dbReference type="NCBI Taxonomy" id="449393"/>
    <lineage>
        <taxon>unclassified sequences</taxon>
        <taxon>metagenomes</taxon>
        <taxon>ecological metagenomes</taxon>
    </lineage>
</organism>
<protein>
    <submittedName>
        <fullName evidence="1">Unannotated protein</fullName>
    </submittedName>
</protein>
<accession>A0A6J6QKG1</accession>
<proteinExistence type="predicted"/>
<dbReference type="EMBL" id="CAEZXN010000065">
    <property type="protein sequence ID" value="CAB4709505.1"/>
    <property type="molecule type" value="Genomic_DNA"/>
</dbReference>
<name>A0A6J6QKG1_9ZZZZ</name>
<dbReference type="AlphaFoldDB" id="A0A6J6QKG1"/>